<feature type="domain" description="Allantoicase" evidence="3">
    <location>
        <begin position="201"/>
        <end position="329"/>
    </location>
</feature>
<dbReference type="PANTHER" id="PTHR12045">
    <property type="entry name" value="ALLANTOICASE"/>
    <property type="match status" value="1"/>
</dbReference>
<evidence type="ECO:0000313" key="4">
    <source>
        <dbReference type="EMBL" id="MFC1422942.1"/>
    </source>
</evidence>
<name>A0ABV6WAE0_9ACTN</name>
<dbReference type="SUPFAM" id="SSF49785">
    <property type="entry name" value="Galactose-binding domain-like"/>
    <property type="match status" value="2"/>
</dbReference>
<accession>A0ABV6WAE0</accession>
<protein>
    <recommendedName>
        <fullName evidence="2">Probable allantoicase</fullName>
        <ecNumber evidence="2">3.5.3.4</ecNumber>
    </recommendedName>
    <alternativeName>
        <fullName evidence="2">Allantoate amidinohydrolase</fullName>
    </alternativeName>
</protein>
<gene>
    <name evidence="2 4" type="primary">alc</name>
    <name evidence="4" type="ORF">ACEZCY_07060</name>
</gene>
<dbReference type="EC" id="3.5.3.4" evidence="2"/>
<dbReference type="Gene3D" id="2.60.120.260">
    <property type="entry name" value="Galactose-binding domain-like"/>
    <property type="match status" value="2"/>
</dbReference>
<proteinExistence type="inferred from homology"/>
<dbReference type="PANTHER" id="PTHR12045:SF3">
    <property type="entry name" value="INACTIVE ALLANTOICASE-RELATED"/>
    <property type="match status" value="1"/>
</dbReference>
<dbReference type="InterPro" id="IPR008979">
    <property type="entry name" value="Galactose-bd-like_sf"/>
</dbReference>
<evidence type="ECO:0000313" key="5">
    <source>
        <dbReference type="Proteomes" id="UP001592529"/>
    </source>
</evidence>
<dbReference type="RefSeq" id="WP_380527376.1">
    <property type="nucleotide sequence ID" value="NZ_JBHFAA010000003.1"/>
</dbReference>
<feature type="domain" description="Allantoicase" evidence="3">
    <location>
        <begin position="22"/>
        <end position="181"/>
    </location>
</feature>
<keyword evidence="5" id="KW-1185">Reference proteome</keyword>
<dbReference type="EMBL" id="JBHFAA010000003">
    <property type="protein sequence ID" value="MFC1422942.1"/>
    <property type="molecule type" value="Genomic_DNA"/>
</dbReference>
<evidence type="ECO:0000256" key="2">
    <source>
        <dbReference type="HAMAP-Rule" id="MF_00813"/>
    </source>
</evidence>
<dbReference type="InterPro" id="IPR015908">
    <property type="entry name" value="Allantoicase_dom"/>
</dbReference>
<dbReference type="NCBIfam" id="TIGR02961">
    <property type="entry name" value="allantoicase"/>
    <property type="match status" value="1"/>
</dbReference>
<organism evidence="4 5">
    <name type="scientific">Streptacidiphilus alkalitolerans</name>
    <dbReference type="NCBI Taxonomy" id="3342712"/>
    <lineage>
        <taxon>Bacteria</taxon>
        <taxon>Bacillati</taxon>
        <taxon>Actinomycetota</taxon>
        <taxon>Actinomycetes</taxon>
        <taxon>Kitasatosporales</taxon>
        <taxon>Streptomycetaceae</taxon>
        <taxon>Streptacidiphilus</taxon>
    </lineage>
</organism>
<keyword evidence="2" id="KW-0659">Purine metabolism</keyword>
<sequence>MTDTTSHAAFTELVNLAARTLGAGVVAANDELFAEKENLIVAAPAEFRPHTFGHKGQIMDGWETRRRRGAGIDEPHPTDNDHDWAIVRLGVPGVVRGVVVDTAHFTGNYPETASIEAASVPGTPSPEELAAAEWTELVPRSALKGDTAHEFPVQVEQRFTHVRLNIWPDGGVARLRVHGEVVADPRDLDGLTFDLAAQEFGGVATGASDRYFSSPHNLNSLGRAAVMGEGWETRRRRNKDNDWVELDLAGTGEVLAVEVDTTHFVANCPGWASVSGRDEAGEWFDLLPRTRLQPDTRHRLRVVPQRPVTAARLNVFPDGGVARLRLTGRLTESGRAALALRWLNLVPAAEAAQALAEAGLSEPEAASVTAARPFADAASAHAAVDALQPQDTPDGKDTTRRGAAIWRLLGV</sequence>
<comment type="similarity">
    <text evidence="1 2">Belongs to the allantoicase family.</text>
</comment>
<evidence type="ECO:0000259" key="3">
    <source>
        <dbReference type="Pfam" id="PF03561"/>
    </source>
</evidence>
<dbReference type="Pfam" id="PF03561">
    <property type="entry name" value="Allantoicase"/>
    <property type="match status" value="2"/>
</dbReference>
<evidence type="ECO:0000256" key="1">
    <source>
        <dbReference type="ARBA" id="ARBA00009242"/>
    </source>
</evidence>
<dbReference type="GO" id="GO:0004037">
    <property type="term" value="F:allantoicase activity"/>
    <property type="evidence" value="ECO:0007669"/>
    <property type="project" value="UniProtKB-EC"/>
</dbReference>
<dbReference type="Proteomes" id="UP001592529">
    <property type="component" value="Unassembled WGS sequence"/>
</dbReference>
<comment type="catalytic activity">
    <reaction evidence="2">
        <text>allantoate + H2O = (S)-ureidoglycolate + urea</text>
        <dbReference type="Rhea" id="RHEA:11016"/>
        <dbReference type="ChEBI" id="CHEBI:15377"/>
        <dbReference type="ChEBI" id="CHEBI:16199"/>
        <dbReference type="ChEBI" id="CHEBI:17536"/>
        <dbReference type="ChEBI" id="CHEBI:57296"/>
        <dbReference type="EC" id="3.5.3.4"/>
    </reaction>
</comment>
<reference evidence="4 5" key="1">
    <citation type="submission" date="2024-09" db="EMBL/GenBank/DDBJ databases">
        <authorList>
            <person name="Lee S.D."/>
        </authorList>
    </citation>
    <scope>NUCLEOTIDE SEQUENCE [LARGE SCALE GENOMIC DNA]</scope>
    <source>
        <strain evidence="4 5">N1-12</strain>
    </source>
</reference>
<dbReference type="InterPro" id="IPR005164">
    <property type="entry name" value="Allantoicase"/>
</dbReference>
<comment type="caution">
    <text evidence="4">The sequence shown here is derived from an EMBL/GenBank/DDBJ whole genome shotgun (WGS) entry which is preliminary data.</text>
</comment>
<dbReference type="HAMAP" id="MF_00813">
    <property type="entry name" value="Allantoicase"/>
    <property type="match status" value="1"/>
</dbReference>
<comment type="pathway">
    <text evidence="2">Nitrogen metabolism; (S)-allantoin degradation; (S)-ureidoglycolate from allantoate (aminidohydrolase route): step 1/1.</text>
</comment>
<keyword evidence="2 4" id="KW-0378">Hydrolase</keyword>